<dbReference type="InterPro" id="IPR011335">
    <property type="entry name" value="Restrct_endonuc-II-like"/>
</dbReference>
<keyword evidence="1" id="KW-0175">Coiled coil</keyword>
<reference evidence="3" key="1">
    <citation type="journal article" date="2020" name="mSystems">
        <title>Genome- and Community-Level Interaction Insights into Carbon Utilization and Element Cycling Functions of Hydrothermarchaeota in Hydrothermal Sediment.</title>
        <authorList>
            <person name="Zhou Z."/>
            <person name="Liu Y."/>
            <person name="Xu W."/>
            <person name="Pan J."/>
            <person name="Luo Z.H."/>
            <person name="Li M."/>
        </authorList>
    </citation>
    <scope>NUCLEOTIDE SEQUENCE [LARGE SCALE GENOMIC DNA]</scope>
    <source>
        <strain evidence="3">SpSt-125</strain>
    </source>
</reference>
<accession>A0A7J2U1V6</accession>
<gene>
    <name evidence="3" type="ORF">ENO26_01520</name>
</gene>
<evidence type="ECO:0000256" key="1">
    <source>
        <dbReference type="SAM" id="Coils"/>
    </source>
</evidence>
<dbReference type="AlphaFoldDB" id="A0A7J2U1V6"/>
<comment type="caution">
    <text evidence="3">The sequence shown here is derived from an EMBL/GenBank/DDBJ whole genome shotgun (WGS) entry which is preliminary data.</text>
</comment>
<organism evidence="3">
    <name type="scientific">Ignisphaera aggregans</name>
    <dbReference type="NCBI Taxonomy" id="334771"/>
    <lineage>
        <taxon>Archaea</taxon>
        <taxon>Thermoproteota</taxon>
        <taxon>Thermoprotei</taxon>
        <taxon>Desulfurococcales</taxon>
        <taxon>Desulfurococcaceae</taxon>
        <taxon>Ignisphaera</taxon>
    </lineage>
</organism>
<feature type="domain" description="Restriction endonuclease type IV Mrr" evidence="2">
    <location>
        <begin position="102"/>
        <end position="200"/>
    </location>
</feature>
<feature type="coiled-coil region" evidence="1">
    <location>
        <begin position="238"/>
        <end position="265"/>
    </location>
</feature>
<dbReference type="SUPFAM" id="SSF52980">
    <property type="entry name" value="Restriction endonuclease-like"/>
    <property type="match status" value="1"/>
</dbReference>
<evidence type="ECO:0000259" key="2">
    <source>
        <dbReference type="Pfam" id="PF04471"/>
    </source>
</evidence>
<dbReference type="EMBL" id="DSEU01000005">
    <property type="protein sequence ID" value="HEM66243.1"/>
    <property type="molecule type" value="Genomic_DNA"/>
</dbReference>
<protein>
    <recommendedName>
        <fullName evidence="2">Restriction endonuclease type IV Mrr domain-containing protein</fullName>
    </recommendedName>
</protein>
<evidence type="ECO:0000313" key="3">
    <source>
        <dbReference type="EMBL" id="HEM66243.1"/>
    </source>
</evidence>
<dbReference type="Pfam" id="PF04471">
    <property type="entry name" value="Mrr_cat"/>
    <property type="match status" value="1"/>
</dbReference>
<name>A0A7J2U1V6_9CREN</name>
<dbReference type="GO" id="GO:0009307">
    <property type="term" value="P:DNA restriction-modification system"/>
    <property type="evidence" value="ECO:0007669"/>
    <property type="project" value="InterPro"/>
</dbReference>
<dbReference type="InterPro" id="IPR007560">
    <property type="entry name" value="Restrct_endonuc_IV_Mrr"/>
</dbReference>
<dbReference type="GO" id="GO:0004519">
    <property type="term" value="F:endonuclease activity"/>
    <property type="evidence" value="ECO:0007669"/>
    <property type="project" value="InterPro"/>
</dbReference>
<dbReference type="GO" id="GO:0003677">
    <property type="term" value="F:DNA binding"/>
    <property type="evidence" value="ECO:0007669"/>
    <property type="project" value="InterPro"/>
</dbReference>
<proteinExistence type="predicted"/>
<sequence length="267" mass="30011">MQGIPVEPFINSGVVQSTSSKGYVWLFLDKNKIVVASNTYRHDDHYELLKILREHFALEVLGPVPKELEPLVALAKPAAVEAVKPPSKPVQIVKRFSARDPLEDVVVSVLEALGFSVKVDHRIVSRAGTEVEVDVWAEKAVGDMRFAIYASCKNWDRPVEVGVVREEFGRILQLPFIPHVRVIVAPFFTESAKKEAYADGFVVIETGEKAAEENLEKVYQRVYEKLNKLFMGVVPKWMQELAEKARTIAEEIKKLSEELEKAAGIAR</sequence>